<comment type="caution">
    <text evidence="9">The sequence shown here is derived from an EMBL/GenBank/DDBJ whole genome shotgun (WGS) entry which is preliminary data.</text>
</comment>
<evidence type="ECO:0000256" key="3">
    <source>
        <dbReference type="ARBA" id="ARBA00022801"/>
    </source>
</evidence>
<reference evidence="9" key="1">
    <citation type="submission" date="2020-07" db="EMBL/GenBank/DDBJ databases">
        <title>Genome sequence and genetic diversity analysis of an under-domesticated orphan crop, white fonio (Digitaria exilis).</title>
        <authorList>
            <person name="Bennetzen J.L."/>
            <person name="Chen S."/>
            <person name="Ma X."/>
            <person name="Wang X."/>
            <person name="Yssel A.E.J."/>
            <person name="Chaluvadi S.R."/>
            <person name="Johnson M."/>
            <person name="Gangashetty P."/>
            <person name="Hamidou F."/>
            <person name="Sanogo M.D."/>
            <person name="Zwaenepoel A."/>
            <person name="Wallace J."/>
            <person name="Van De Peer Y."/>
            <person name="Van Deynze A."/>
        </authorList>
    </citation>
    <scope>NUCLEOTIDE SEQUENCE</scope>
    <source>
        <tissue evidence="9">Leaves</tissue>
    </source>
</reference>
<keyword evidence="10" id="KW-1185">Reference proteome</keyword>
<keyword evidence="4" id="KW-0325">Glycoprotein</keyword>
<dbReference type="PANTHER" id="PTHR22953:SF108">
    <property type="entry name" value="PURPLE ACID PHOSPHATASE"/>
    <property type="match status" value="1"/>
</dbReference>
<proteinExistence type="inferred from homology"/>
<dbReference type="Pfam" id="PF16656">
    <property type="entry name" value="Pur_ac_phosph_N"/>
    <property type="match status" value="1"/>
</dbReference>
<evidence type="ECO:0000256" key="6">
    <source>
        <dbReference type="SAM" id="MobiDB-lite"/>
    </source>
</evidence>
<comment type="catalytic activity">
    <reaction evidence="5">
        <text>a phosphate monoester + H2O = an alcohol + phosphate</text>
        <dbReference type="Rhea" id="RHEA:15017"/>
        <dbReference type="ChEBI" id="CHEBI:15377"/>
        <dbReference type="ChEBI" id="CHEBI:30879"/>
        <dbReference type="ChEBI" id="CHEBI:43474"/>
        <dbReference type="ChEBI" id="CHEBI:67140"/>
        <dbReference type="EC" id="3.1.3.2"/>
    </reaction>
</comment>
<dbReference type="PANTHER" id="PTHR22953">
    <property type="entry name" value="ACID PHOSPHATASE RELATED"/>
    <property type="match status" value="1"/>
</dbReference>
<dbReference type="Pfam" id="PF00149">
    <property type="entry name" value="Metallophos"/>
    <property type="match status" value="1"/>
</dbReference>
<dbReference type="GO" id="GO:0046872">
    <property type="term" value="F:metal ion binding"/>
    <property type="evidence" value="ECO:0007669"/>
    <property type="project" value="InterPro"/>
</dbReference>
<gene>
    <name evidence="9" type="ORF">HU200_008685</name>
</gene>
<dbReference type="InterPro" id="IPR029052">
    <property type="entry name" value="Metallo-depent_PP-like"/>
</dbReference>
<name>A0A835FL40_9POAL</name>
<dbReference type="InterPro" id="IPR015914">
    <property type="entry name" value="PAPs_N"/>
</dbReference>
<evidence type="ECO:0000313" key="9">
    <source>
        <dbReference type="EMBL" id="KAF8765312.1"/>
    </source>
</evidence>
<dbReference type="InterPro" id="IPR008963">
    <property type="entry name" value="Purple_acid_Pase-like_N"/>
</dbReference>
<comment type="similarity">
    <text evidence="1 5">Belongs to the metallophosphoesterase superfamily. Purple acid phosphatase family.</text>
</comment>
<evidence type="ECO:0000256" key="2">
    <source>
        <dbReference type="ARBA" id="ARBA00022729"/>
    </source>
</evidence>
<evidence type="ECO:0000259" key="8">
    <source>
        <dbReference type="Pfam" id="PF16656"/>
    </source>
</evidence>
<protein>
    <recommendedName>
        <fullName evidence="5">Purple acid phosphatase</fullName>
        <ecNumber evidence="5">3.1.3.2</ecNumber>
    </recommendedName>
</protein>
<dbReference type="InterPro" id="IPR004843">
    <property type="entry name" value="Calcineurin-like_PHP"/>
</dbReference>
<dbReference type="Proteomes" id="UP000636709">
    <property type="component" value="Unassembled WGS sequence"/>
</dbReference>
<evidence type="ECO:0000256" key="1">
    <source>
        <dbReference type="ARBA" id="ARBA00008723"/>
    </source>
</evidence>
<evidence type="ECO:0000256" key="4">
    <source>
        <dbReference type="ARBA" id="ARBA00023180"/>
    </source>
</evidence>
<dbReference type="OrthoDB" id="45007at2759"/>
<dbReference type="EC" id="3.1.3.2" evidence="5"/>
<evidence type="ECO:0000313" key="10">
    <source>
        <dbReference type="Proteomes" id="UP000636709"/>
    </source>
</evidence>
<feature type="domain" description="Calcineurin-like phosphoesterase" evidence="7">
    <location>
        <begin position="163"/>
        <end position="321"/>
    </location>
</feature>
<keyword evidence="2" id="KW-0732">Signal</keyword>
<feature type="region of interest" description="Disordered" evidence="6">
    <location>
        <begin position="1"/>
        <end position="28"/>
    </location>
</feature>
<keyword evidence="3 5" id="KW-0378">Hydrolase</keyword>
<organism evidence="9 10">
    <name type="scientific">Digitaria exilis</name>
    <dbReference type="NCBI Taxonomy" id="1010633"/>
    <lineage>
        <taxon>Eukaryota</taxon>
        <taxon>Viridiplantae</taxon>
        <taxon>Streptophyta</taxon>
        <taxon>Embryophyta</taxon>
        <taxon>Tracheophyta</taxon>
        <taxon>Spermatophyta</taxon>
        <taxon>Magnoliopsida</taxon>
        <taxon>Liliopsida</taxon>
        <taxon>Poales</taxon>
        <taxon>Poaceae</taxon>
        <taxon>PACMAD clade</taxon>
        <taxon>Panicoideae</taxon>
        <taxon>Panicodae</taxon>
        <taxon>Paniceae</taxon>
        <taxon>Anthephorinae</taxon>
        <taxon>Digitaria</taxon>
    </lineage>
</organism>
<dbReference type="SUPFAM" id="SSF49363">
    <property type="entry name" value="Purple acid phosphatase, N-terminal domain"/>
    <property type="match status" value="1"/>
</dbReference>
<dbReference type="EMBL" id="JACEFO010000575">
    <property type="protein sequence ID" value="KAF8765312.1"/>
    <property type="molecule type" value="Genomic_DNA"/>
</dbReference>
<feature type="domain" description="Purple acid phosphatase N-terminal" evidence="8">
    <location>
        <begin position="32"/>
        <end position="119"/>
    </location>
</feature>
<dbReference type="Gene3D" id="2.60.40.380">
    <property type="entry name" value="Purple acid phosphatase-like, N-terminal"/>
    <property type="match status" value="1"/>
</dbReference>
<dbReference type="InterPro" id="IPR041792">
    <property type="entry name" value="MPP_PAP"/>
</dbReference>
<dbReference type="AlphaFoldDB" id="A0A835FL40"/>
<evidence type="ECO:0000256" key="5">
    <source>
        <dbReference type="RuleBase" id="RU361203"/>
    </source>
</evidence>
<dbReference type="GO" id="GO:0003993">
    <property type="term" value="F:acid phosphatase activity"/>
    <property type="evidence" value="ECO:0007669"/>
    <property type="project" value="UniProtKB-EC"/>
</dbReference>
<dbReference type="SUPFAM" id="SSF56300">
    <property type="entry name" value="Metallo-dependent phosphatases"/>
    <property type="match status" value="1"/>
</dbReference>
<sequence length="348" mass="39119">MLSSDDASSEEYVRPPPRPLVPVAHDKPASHPQQVHISAVGPHAMGITWITDDQSAPSVVEYGTSPEEYSASETGYHSTYQFLSYTSGAIHRVNIGLLVPGTTYYYRCGMAGDELSFRTPPAALPIEFVIIGDVGQTEWTASTLSQIGPRDHDMCKENGPRPYLDRLQPLWDSWARLVQPLASARPWMVTEGNHERETLREQNQTNAPPRRFVAYDARWRMPFEQSGSRSNLYYSFGAAHVVMLGSYAESGEGSEQHAWLGRDLAAVDRRRTPWVVVLMHVPWYNANLAHQGEAEAMRQDMESLLYEARVDVVFASHVHTYERFTRIYDKKANSQGPMYITIGDVGNS</sequence>
<accession>A0A835FL40</accession>
<dbReference type="CDD" id="cd00839">
    <property type="entry name" value="MPP_PAPs"/>
    <property type="match status" value="1"/>
</dbReference>
<evidence type="ECO:0000259" key="7">
    <source>
        <dbReference type="Pfam" id="PF00149"/>
    </source>
</evidence>
<dbReference type="InterPro" id="IPR039331">
    <property type="entry name" value="PAPs-like"/>
</dbReference>
<dbReference type="Gene3D" id="3.60.21.10">
    <property type="match status" value="1"/>
</dbReference>